<comment type="caution">
    <text evidence="1">The sequence shown here is derived from an EMBL/GenBank/DDBJ whole genome shotgun (WGS) entry which is preliminary data.</text>
</comment>
<evidence type="ECO:0000313" key="1">
    <source>
        <dbReference type="EMBL" id="MBM6850330.1"/>
    </source>
</evidence>
<sequence>MKTLEELLFDYTRGEKTLEETNQALKELGSTLRLDPSRNLFSAQELMETRVGETPDEANGWGILDHGVGCMEKVRVVGGRTVDVDMGQEMAFVYMAGRRYRLRGDVLTEED</sequence>
<proteinExistence type="predicted"/>
<accession>A0ABS2FSM2</accession>
<name>A0ABS2FSM2_9FIRM</name>
<evidence type="ECO:0000313" key="2">
    <source>
        <dbReference type="Proteomes" id="UP000719500"/>
    </source>
</evidence>
<dbReference type="EMBL" id="JACSNX010000002">
    <property type="protein sequence ID" value="MBM6850330.1"/>
    <property type="molecule type" value="Genomic_DNA"/>
</dbReference>
<organism evidence="1 2">
    <name type="scientific">Oscillibacter valericigenes</name>
    <dbReference type="NCBI Taxonomy" id="351091"/>
    <lineage>
        <taxon>Bacteria</taxon>
        <taxon>Bacillati</taxon>
        <taxon>Bacillota</taxon>
        <taxon>Clostridia</taxon>
        <taxon>Eubacteriales</taxon>
        <taxon>Oscillospiraceae</taxon>
        <taxon>Oscillibacter</taxon>
    </lineage>
</organism>
<dbReference type="RefSeq" id="WP_204802225.1">
    <property type="nucleotide sequence ID" value="NZ_JACSNX010000002.1"/>
</dbReference>
<dbReference type="Proteomes" id="UP000719500">
    <property type="component" value="Unassembled WGS sequence"/>
</dbReference>
<gene>
    <name evidence="1" type="ORF">H9X91_02605</name>
</gene>
<protein>
    <submittedName>
        <fullName evidence="1">Uncharacterized protein</fullName>
    </submittedName>
</protein>
<keyword evidence="2" id="KW-1185">Reference proteome</keyword>
<reference evidence="1 2" key="1">
    <citation type="journal article" date="2021" name="Sci. Rep.">
        <title>The distribution of antibiotic resistance genes in chicken gut microbiota commensals.</title>
        <authorList>
            <person name="Juricova H."/>
            <person name="Matiasovicova J."/>
            <person name="Kubasova T."/>
            <person name="Cejkova D."/>
            <person name="Rychlik I."/>
        </authorList>
    </citation>
    <scope>NUCLEOTIDE SEQUENCE [LARGE SCALE GENOMIC DNA]</scope>
    <source>
        <strain evidence="1 2">An411</strain>
    </source>
</reference>